<dbReference type="GO" id="GO:0016925">
    <property type="term" value="P:protein sumoylation"/>
    <property type="evidence" value="ECO:0007669"/>
    <property type="project" value="TreeGrafter"/>
</dbReference>
<accession>A0A9J7KEA5</accession>
<evidence type="ECO:0000256" key="3">
    <source>
        <dbReference type="ARBA" id="ARBA00022723"/>
    </source>
</evidence>
<dbReference type="Gene3D" id="3.30.40.10">
    <property type="entry name" value="Zinc/RING finger domain, C3HC4 (zinc finger)"/>
    <property type="match status" value="1"/>
</dbReference>
<evidence type="ECO:0000256" key="9">
    <source>
        <dbReference type="SAM" id="MobiDB-lite"/>
    </source>
</evidence>
<feature type="region of interest" description="Disordered" evidence="9">
    <location>
        <begin position="288"/>
        <end position="345"/>
    </location>
</feature>
<dbReference type="PROSITE" id="PS51044">
    <property type="entry name" value="ZF_SP_RING"/>
    <property type="match status" value="1"/>
</dbReference>
<gene>
    <name evidence="12" type="primary">Zmiz2</name>
</gene>
<keyword evidence="3" id="KW-0479">Metal-binding</keyword>
<reference evidence="12" key="3">
    <citation type="submission" date="2025-08" db="UniProtKB">
        <authorList>
            <consortium name="RefSeq"/>
        </authorList>
    </citation>
    <scope>IDENTIFICATION</scope>
    <source>
        <strain evidence="12">17A/GY</strain>
        <tissue evidence="12">Liver</tissue>
    </source>
</reference>
<dbReference type="PANTHER" id="PTHR10782:SF38">
    <property type="entry name" value="ZINC FINGER MIZ DOMAIN-CONTAINING PROTEIN 2"/>
    <property type="match status" value="1"/>
</dbReference>
<feature type="region of interest" description="Disordered" evidence="9">
    <location>
        <begin position="1"/>
        <end position="22"/>
    </location>
</feature>
<dbReference type="Pfam" id="PF25527">
    <property type="entry name" value="GBD-like_ZMIZ1_ZMIZ2"/>
    <property type="match status" value="1"/>
</dbReference>
<evidence type="ECO:0000256" key="1">
    <source>
        <dbReference type="ARBA" id="ARBA00004123"/>
    </source>
</evidence>
<dbReference type="InterPro" id="IPR004181">
    <property type="entry name" value="Znf_MIZ"/>
</dbReference>
<dbReference type="GO" id="GO:0008270">
    <property type="term" value="F:zinc ion binding"/>
    <property type="evidence" value="ECO:0007669"/>
    <property type="project" value="UniProtKB-KW"/>
</dbReference>
<evidence type="ECO:0000313" key="11">
    <source>
        <dbReference type="Proteomes" id="UP001108280"/>
    </source>
</evidence>
<dbReference type="GO" id="GO:0000785">
    <property type="term" value="C:chromatin"/>
    <property type="evidence" value="ECO:0007669"/>
    <property type="project" value="TreeGrafter"/>
</dbReference>
<dbReference type="CTD" id="83637"/>
<dbReference type="PANTHER" id="PTHR10782">
    <property type="entry name" value="ZINC FINGER MIZ DOMAIN-CONTAINING PROTEIN"/>
    <property type="match status" value="1"/>
</dbReference>
<evidence type="ECO:0000256" key="8">
    <source>
        <dbReference type="PROSITE-ProRule" id="PRU00452"/>
    </source>
</evidence>
<organism evidence="11 12">
    <name type="scientific">Cricetulus griseus</name>
    <name type="common">Chinese hamster</name>
    <name type="synonym">Cricetulus barabensis griseus</name>
    <dbReference type="NCBI Taxonomy" id="10029"/>
    <lineage>
        <taxon>Eukaryota</taxon>
        <taxon>Metazoa</taxon>
        <taxon>Chordata</taxon>
        <taxon>Craniata</taxon>
        <taxon>Vertebrata</taxon>
        <taxon>Euteleostomi</taxon>
        <taxon>Mammalia</taxon>
        <taxon>Eutheria</taxon>
        <taxon>Euarchontoglires</taxon>
        <taxon>Glires</taxon>
        <taxon>Rodentia</taxon>
        <taxon>Myomorpha</taxon>
        <taxon>Muroidea</taxon>
        <taxon>Cricetidae</taxon>
        <taxon>Cricetinae</taxon>
        <taxon>Cricetulus</taxon>
    </lineage>
</organism>
<keyword evidence="4 8" id="KW-0863">Zinc-finger</keyword>
<dbReference type="GeneID" id="100765539"/>
<feature type="compositionally biased region" description="Polar residues" evidence="9">
    <location>
        <begin position="314"/>
        <end position="324"/>
    </location>
</feature>
<protein>
    <submittedName>
        <fullName evidence="12">Zinc finger MIZ domain-containing protein 2 isoform X5</fullName>
    </submittedName>
</protein>
<dbReference type="RefSeq" id="XP_035308563.1">
    <property type="nucleotide sequence ID" value="XM_035452672.1"/>
</dbReference>
<dbReference type="GO" id="GO:0045944">
    <property type="term" value="P:positive regulation of transcription by RNA polymerase II"/>
    <property type="evidence" value="ECO:0007669"/>
    <property type="project" value="UniProtKB-ARBA"/>
</dbReference>
<dbReference type="GO" id="GO:0061665">
    <property type="term" value="F:SUMO ligase activity"/>
    <property type="evidence" value="ECO:0007669"/>
    <property type="project" value="TreeGrafter"/>
</dbReference>
<dbReference type="Pfam" id="PF02891">
    <property type="entry name" value="zf-MIZ"/>
    <property type="match status" value="1"/>
</dbReference>
<reference evidence="11" key="2">
    <citation type="journal article" date="2020" name="Biotechnol. Bioeng.">
        <title>Chromosome-scale scaffolds for the Chinese hamster reference genome assembly to facilitate the study of the CHO epigenome.</title>
        <authorList>
            <person name="Hilliard W."/>
            <person name="MacDonald M."/>
            <person name="Lee K.H."/>
        </authorList>
    </citation>
    <scope>NUCLEOTIDE SEQUENCE [LARGE SCALE GENOMIC DNA]</scope>
    <source>
        <strain evidence="11">17A/GY</strain>
    </source>
</reference>
<feature type="compositionally biased region" description="Polar residues" evidence="9">
    <location>
        <begin position="872"/>
        <end position="886"/>
    </location>
</feature>
<feature type="region of interest" description="Disordered" evidence="9">
    <location>
        <begin position="197"/>
        <end position="231"/>
    </location>
</feature>
<comment type="subcellular location">
    <subcellularLocation>
        <location evidence="1">Nucleus</location>
    </subcellularLocation>
</comment>
<feature type="region of interest" description="Disordered" evidence="9">
    <location>
        <begin position="243"/>
        <end position="264"/>
    </location>
</feature>
<evidence type="ECO:0000259" key="10">
    <source>
        <dbReference type="PROSITE" id="PS51044"/>
    </source>
</evidence>
<sequence>MNPMNPMKPALPPAPHGDGSFAYESVPWQQSATQPAGSLSVVTTVWGVGNATQSQVLGNPMGPAGSPPGGSMMPGVAGGSSALTSPQCLGQQAFAEGGASKGYVQQGVYGRGGYPGGSSFTTGYAGGPGGLGLPSHAARPSTDFTQAAAAAAMAAAAATATATATATVAALQEKQSQELSQYGAMGAGQSFNSQFLQHGGPRGPSVPPGMNPSGMGGMMGPSGLSSMAMNPTRAAGMTPLYAGQRLPQHGYPGPPQAQPLPRQGVKRAYSEVYPGQQYLQGGQYAASTAQYAPGPGQPPGPASSYPGHRLPLQQGMSQSLSAPGSTGLHYKPTEQFNGQGTSFNGGSISYSQPGLSGEVKSPFLPDLKPGLSSLHPSPSGSGPCDELRLTFPVRDGVVLEPFRLQHNLAVSNHVFQLRDSVYKTLMLRPDLELQFKCYHHEDRQMNTNWPASVQVSVNATPLSIERGDNKTSHKPLYLKHVCQPGRNTIQITVTACCCSHLFVLQLVHRPSVRSVLQGLLKKRLLPAEHCITKIKRNFSSGTIPGTPGPNGEDGVEQTAIKVSLKCPITFRRIQLPARGHDCRHIQCFDLESYLQLNCERGTWRCPVCNKTALLEGLEVDQYMLGILIYIQNSDYEEITIDPTCSWKPVPVKPDLHIKEEPDGPVLKRCRTVSPAHVLMPSVMEMIAALGPGATPFAPLQPPSAPAPSDYPSQGSNFLGPGTFPESFPSATPTTPNLAEFTQGPPPMSYQSDIPGSLLTADKSAPCLPGQMAPAGHLDPAHNPGPPGLHTPNLGPTPGSQLHHPNPPPPSRQPLGQPNTGPIGELAFNPATGMMGPPSMTGAGEASEPALDLLPELTNPDELLSYLGPPDLPTNSSDDLLSLFENN</sequence>
<dbReference type="InterPro" id="IPR013083">
    <property type="entry name" value="Znf_RING/FYVE/PHD"/>
</dbReference>
<keyword evidence="2" id="KW-1017">Isopeptide bond</keyword>
<feature type="region of interest" description="Disordered" evidence="9">
    <location>
        <begin position="698"/>
        <end position="886"/>
    </location>
</feature>
<evidence type="ECO:0000256" key="5">
    <source>
        <dbReference type="ARBA" id="ARBA00022833"/>
    </source>
</evidence>
<dbReference type="AlphaFoldDB" id="A0A9J7KEA5"/>
<feature type="domain" description="SP-RING-type" evidence="10">
    <location>
        <begin position="551"/>
        <end position="637"/>
    </location>
</feature>
<evidence type="ECO:0000256" key="6">
    <source>
        <dbReference type="ARBA" id="ARBA00022843"/>
    </source>
</evidence>
<evidence type="ECO:0000256" key="7">
    <source>
        <dbReference type="ARBA" id="ARBA00023242"/>
    </source>
</evidence>
<name>A0A9J7KEA5_CRIGR</name>
<keyword evidence="6" id="KW-0832">Ubl conjugation</keyword>
<dbReference type="GO" id="GO:0003712">
    <property type="term" value="F:transcription coregulator activity"/>
    <property type="evidence" value="ECO:0007669"/>
    <property type="project" value="TreeGrafter"/>
</dbReference>
<evidence type="ECO:0000313" key="12">
    <source>
        <dbReference type="RefSeq" id="XP_035308563.1"/>
    </source>
</evidence>
<proteinExistence type="predicted"/>
<evidence type="ECO:0000256" key="4">
    <source>
        <dbReference type="ARBA" id="ARBA00022771"/>
    </source>
</evidence>
<keyword evidence="11" id="KW-1185">Reference proteome</keyword>
<dbReference type="FunFam" id="3.30.40.10:FF:000012">
    <property type="entry name" value="Zinc finger MIZ domain-containing protein 2"/>
    <property type="match status" value="1"/>
</dbReference>
<evidence type="ECO:0000256" key="2">
    <source>
        <dbReference type="ARBA" id="ARBA00022499"/>
    </source>
</evidence>
<dbReference type="InterPro" id="IPR057847">
    <property type="entry name" value="ZMIZ1/ZMIZ2_GBD-like"/>
</dbReference>
<keyword evidence="7" id="KW-0539">Nucleus</keyword>
<keyword evidence="5" id="KW-0862">Zinc</keyword>
<dbReference type="GO" id="GO:0005634">
    <property type="term" value="C:nucleus"/>
    <property type="evidence" value="ECO:0007669"/>
    <property type="project" value="UniProtKB-SubCell"/>
</dbReference>
<feature type="compositionally biased region" description="Polar residues" evidence="9">
    <location>
        <begin position="334"/>
        <end position="345"/>
    </location>
</feature>
<reference evidence="11" key="1">
    <citation type="journal article" date="2018" name="Biotechnol. Bioeng.">
        <title>A reference genome of the Chinese hamster based on a hybrid assembly strategy.</title>
        <authorList>
            <person name="Rupp O."/>
            <person name="MacDonald M.L."/>
            <person name="Li S."/>
            <person name="Dhiman H."/>
            <person name="Polson S."/>
            <person name="Griep S."/>
            <person name="Heffner K."/>
            <person name="Hernandez I."/>
            <person name="Brinkrolf K."/>
            <person name="Jadhav V."/>
            <person name="Samoudi M."/>
            <person name="Hao H."/>
            <person name="Kingham B."/>
            <person name="Goesmann A."/>
            <person name="Betenbaugh M.J."/>
            <person name="Lewis N.E."/>
            <person name="Borth N."/>
            <person name="Lee K.H."/>
        </authorList>
    </citation>
    <scope>NUCLEOTIDE SEQUENCE [LARGE SCALE GENOMIC DNA]</scope>
    <source>
        <strain evidence="11">17A/GY</strain>
    </source>
</reference>
<dbReference type="Proteomes" id="UP001108280">
    <property type="component" value="Chromosome 1"/>
</dbReference>